<name>D4J951_9FIRM</name>
<proteinExistence type="predicted"/>
<evidence type="ECO:0000313" key="1">
    <source>
        <dbReference type="EMBL" id="CBK80872.1"/>
    </source>
</evidence>
<dbReference type="Proteomes" id="UP000008798">
    <property type="component" value="Chromosome"/>
</dbReference>
<reference evidence="1 2" key="2">
    <citation type="submission" date="2010-03" db="EMBL/GenBank/DDBJ databases">
        <authorList>
            <person name="Pajon A."/>
        </authorList>
    </citation>
    <scope>NUCLEOTIDE SEQUENCE [LARGE SCALE GENOMIC DNA]</scope>
    <source>
        <strain evidence="1 2">GD/7</strain>
    </source>
</reference>
<protein>
    <submittedName>
        <fullName evidence="1">Uncharacterized protein</fullName>
    </submittedName>
</protein>
<reference evidence="1 2" key="1">
    <citation type="submission" date="2010-03" db="EMBL/GenBank/DDBJ databases">
        <title>The genome sequence of Coprococcus catus GD/7.</title>
        <authorList>
            <consortium name="metaHIT consortium -- http://www.metahit.eu/"/>
            <person name="Pajon A."/>
            <person name="Turner K."/>
            <person name="Parkhill J."/>
            <person name="Duncan S."/>
            <person name="Flint H."/>
        </authorList>
    </citation>
    <scope>NUCLEOTIDE SEQUENCE [LARGE SCALE GENOMIC DNA]</scope>
    <source>
        <strain evidence="1 2">GD/7</strain>
    </source>
</reference>
<evidence type="ECO:0000313" key="2">
    <source>
        <dbReference type="Proteomes" id="UP000008798"/>
    </source>
</evidence>
<dbReference type="AlphaFoldDB" id="D4J951"/>
<accession>D4J951</accession>
<dbReference type="EMBL" id="FP929038">
    <property type="protein sequence ID" value="CBK80872.1"/>
    <property type="molecule type" value="Genomic_DNA"/>
</dbReference>
<dbReference type="STRING" id="717962.CC1_21730"/>
<dbReference type="HOGENOM" id="CLU_1710135_0_0_9"/>
<gene>
    <name evidence="1" type="ORF">CC1_21730</name>
</gene>
<sequence>MMIYLSKTGTSIPFSEESYKEAICDQCVNVYRRSLRGKELKPIDKNTCCCISGCYRKATHTVSFSPDEVVFKESDDGRGRLAEKLAVCDKEDNDEVFVKLEYETMRDYCKSRHYVIDLDDMEEIKRRGLEDTFHDLRDAYLSKQKFQEEVEKE</sequence>
<organism evidence="1 2">
    <name type="scientific">Coprococcus catus GD/7</name>
    <dbReference type="NCBI Taxonomy" id="717962"/>
    <lineage>
        <taxon>Bacteria</taxon>
        <taxon>Bacillati</taxon>
        <taxon>Bacillota</taxon>
        <taxon>Clostridia</taxon>
        <taxon>Lachnospirales</taxon>
        <taxon>Lachnospiraceae</taxon>
        <taxon>Coprococcus</taxon>
    </lineage>
</organism>
<dbReference type="PATRIC" id="fig|717962.3.peg.2088"/>
<dbReference type="RefSeq" id="WP_015514440.1">
    <property type="nucleotide sequence ID" value="NC_021009.1"/>
</dbReference>
<dbReference type="KEGG" id="cct:CC1_21730"/>